<evidence type="ECO:0000313" key="2">
    <source>
        <dbReference type="EMBL" id="BCO11504.1"/>
    </source>
</evidence>
<dbReference type="RefSeq" id="WP_162843111.1">
    <property type="nucleotide sequence ID" value="NZ_AP023213.1"/>
</dbReference>
<reference evidence="2 3" key="1">
    <citation type="submission" date="2020-06" db="EMBL/GenBank/DDBJ databases">
        <title>Interaction of electrochemicaly active bacteria, Geobacter bremensis R4 on different carbon anode.</title>
        <authorList>
            <person name="Meng L."/>
            <person name="Yoshida N."/>
        </authorList>
    </citation>
    <scope>NUCLEOTIDE SEQUENCE [LARGE SCALE GENOMIC DNA]</scope>
    <source>
        <strain evidence="2 3">R4</strain>
    </source>
</reference>
<keyword evidence="1" id="KW-0812">Transmembrane</keyword>
<keyword evidence="3" id="KW-1185">Reference proteome</keyword>
<keyword evidence="1" id="KW-1133">Transmembrane helix</keyword>
<gene>
    <name evidence="2" type="ORF">GEOBRER4_n2912</name>
</gene>
<dbReference type="EMBL" id="AP023213">
    <property type="protein sequence ID" value="BCO11504.1"/>
    <property type="molecule type" value="Genomic_DNA"/>
</dbReference>
<name>A0A7R7IYS5_9BACT</name>
<proteinExistence type="predicted"/>
<accession>A0A7R7IYS5</accession>
<feature type="transmembrane region" description="Helical" evidence="1">
    <location>
        <begin position="28"/>
        <end position="46"/>
    </location>
</feature>
<dbReference type="Proteomes" id="UP000515472">
    <property type="component" value="Chromosome"/>
</dbReference>
<keyword evidence="1" id="KW-0472">Membrane</keyword>
<dbReference type="AlphaFoldDB" id="A0A7R7IYS5"/>
<evidence type="ECO:0000313" key="3">
    <source>
        <dbReference type="Proteomes" id="UP000515472"/>
    </source>
</evidence>
<sequence>MTKAAALFIIMFTLAVIGFGTWQLYAGNLVAAFSSFPFLLIIYVFIKPFRRP</sequence>
<protein>
    <submittedName>
        <fullName evidence="2">Uncharacterized protein</fullName>
    </submittedName>
</protein>
<organism evidence="2 3">
    <name type="scientific">Citrifermentans bremense</name>
    <dbReference type="NCBI Taxonomy" id="60035"/>
    <lineage>
        <taxon>Bacteria</taxon>
        <taxon>Pseudomonadati</taxon>
        <taxon>Thermodesulfobacteriota</taxon>
        <taxon>Desulfuromonadia</taxon>
        <taxon>Geobacterales</taxon>
        <taxon>Geobacteraceae</taxon>
        <taxon>Citrifermentans</taxon>
    </lineage>
</organism>
<evidence type="ECO:0000256" key="1">
    <source>
        <dbReference type="SAM" id="Phobius"/>
    </source>
</evidence>